<dbReference type="Pfam" id="PF05163">
    <property type="entry name" value="DinB"/>
    <property type="match status" value="1"/>
</dbReference>
<proteinExistence type="inferred from homology"/>
<gene>
    <name evidence="3" type="ORF">GCM10008935_22370</name>
</gene>
<evidence type="ECO:0000256" key="1">
    <source>
        <dbReference type="ARBA" id="ARBA00008635"/>
    </source>
</evidence>
<comment type="similarity">
    <text evidence="1">Belongs to the DinB family.</text>
</comment>
<protein>
    <recommendedName>
        <fullName evidence="5">Damage-inducible protein DinB</fullName>
    </recommendedName>
</protein>
<name>A0ABP3JZN4_9BACI</name>
<sequence>MNTKGLIYAANMTNILAKEVPESCWDLKLVTELGTLRKLFTHMIRVRDVYRDGLKTGIIQFPGELPLNESSITYELERSTDELVAEFKQAKFESIKMGPGDLTTMELLATAIQHEGIHQGQYAVAFKQSGLTLPKQWVQDWRM</sequence>
<accession>A0ABP3JZN4</accession>
<keyword evidence="4" id="KW-1185">Reference proteome</keyword>
<dbReference type="InterPro" id="IPR007837">
    <property type="entry name" value="DinB"/>
</dbReference>
<dbReference type="Proteomes" id="UP001500740">
    <property type="component" value="Unassembled WGS sequence"/>
</dbReference>
<evidence type="ECO:0008006" key="5">
    <source>
        <dbReference type="Google" id="ProtNLM"/>
    </source>
</evidence>
<dbReference type="RefSeq" id="WP_343783640.1">
    <property type="nucleotide sequence ID" value="NZ_BAAACZ010000018.1"/>
</dbReference>
<dbReference type="Gene3D" id="1.20.120.450">
    <property type="entry name" value="dinb family like domain"/>
    <property type="match status" value="1"/>
</dbReference>
<dbReference type="InterPro" id="IPR034660">
    <property type="entry name" value="DinB/YfiT-like"/>
</dbReference>
<organism evidence="3 4">
    <name type="scientific">Alkalibacillus silvisoli</name>
    <dbReference type="NCBI Taxonomy" id="392823"/>
    <lineage>
        <taxon>Bacteria</taxon>
        <taxon>Bacillati</taxon>
        <taxon>Bacillota</taxon>
        <taxon>Bacilli</taxon>
        <taxon>Bacillales</taxon>
        <taxon>Bacillaceae</taxon>
        <taxon>Alkalibacillus</taxon>
    </lineage>
</organism>
<dbReference type="SUPFAM" id="SSF109854">
    <property type="entry name" value="DinB/YfiT-like putative metalloenzymes"/>
    <property type="match status" value="1"/>
</dbReference>
<evidence type="ECO:0000313" key="3">
    <source>
        <dbReference type="EMBL" id="GAA0466023.1"/>
    </source>
</evidence>
<evidence type="ECO:0000313" key="4">
    <source>
        <dbReference type="Proteomes" id="UP001500740"/>
    </source>
</evidence>
<evidence type="ECO:0000256" key="2">
    <source>
        <dbReference type="ARBA" id="ARBA00022723"/>
    </source>
</evidence>
<comment type="caution">
    <text evidence="3">The sequence shown here is derived from an EMBL/GenBank/DDBJ whole genome shotgun (WGS) entry which is preliminary data.</text>
</comment>
<keyword evidence="2" id="KW-0479">Metal-binding</keyword>
<dbReference type="EMBL" id="BAAACZ010000018">
    <property type="protein sequence ID" value="GAA0466023.1"/>
    <property type="molecule type" value="Genomic_DNA"/>
</dbReference>
<reference evidence="4" key="1">
    <citation type="journal article" date="2019" name="Int. J. Syst. Evol. Microbiol.">
        <title>The Global Catalogue of Microorganisms (GCM) 10K type strain sequencing project: providing services to taxonomists for standard genome sequencing and annotation.</title>
        <authorList>
            <consortium name="The Broad Institute Genomics Platform"/>
            <consortium name="The Broad Institute Genome Sequencing Center for Infectious Disease"/>
            <person name="Wu L."/>
            <person name="Ma J."/>
        </authorList>
    </citation>
    <scope>NUCLEOTIDE SEQUENCE [LARGE SCALE GENOMIC DNA]</scope>
    <source>
        <strain evidence="4">JCM 14193</strain>
    </source>
</reference>